<protein>
    <submittedName>
        <fullName evidence="2">Winged helix DNA-binding domain-containing protein</fullName>
    </submittedName>
</protein>
<feature type="region of interest" description="Disordered" evidence="1">
    <location>
        <begin position="280"/>
        <end position="308"/>
    </location>
</feature>
<dbReference type="PANTHER" id="PTHR38479:SF2">
    <property type="entry name" value="WINGED HELIX DNA-BINDING DOMAIN-CONTAINING PROTEIN"/>
    <property type="match status" value="1"/>
</dbReference>
<dbReference type="EMBL" id="BAAAZP010000120">
    <property type="protein sequence ID" value="GAA3690964.1"/>
    <property type="molecule type" value="Genomic_DNA"/>
</dbReference>
<dbReference type="PANTHER" id="PTHR38479">
    <property type="entry name" value="LMO0824 PROTEIN"/>
    <property type="match status" value="1"/>
</dbReference>
<evidence type="ECO:0000313" key="2">
    <source>
        <dbReference type="EMBL" id="GAA3690964.1"/>
    </source>
</evidence>
<sequence>MPIPPPQSLPAQSSPPLISTRQRRARLALRHRLARKAATPEEAAASVVALHGTDPATVFLSAGARLAAPDPAPVERSLYADRTLVRMTGMRRTVFVVPARLVPVVHHSSALAIARKERASVLKLLAEGGWDAARLEDVEAAVLRLLAESGDATAAELGVLEPRLRERFRVAVGKPYEGVVSVGSRLLSLMAMDGRLVRGARVSGTWVSGTHYWGLAPEMAELAVHEAQAELVCRWLAAFGPGTEADLKWWTGWTLKDVRRALAAVGAVAVRLDEGTGYVLPGDLPGEGPHDGPSGGPSDGPSDRADAAPEPWAALLPALDPTPMGWQARDWYLLPEHRAELFDRSGNVGPTVWWDGRVVGGWAQRPDGEIVWRLLEDVGADAVAIIEAEAAGLAAWLRDVRVTPRFRTPLERTLSAP</sequence>
<name>A0ABP7CI09_9ACTN</name>
<comment type="caution">
    <text evidence="2">The sequence shown here is derived from an EMBL/GenBank/DDBJ whole genome shotgun (WGS) entry which is preliminary data.</text>
</comment>
<dbReference type="Proteomes" id="UP001500902">
    <property type="component" value="Unassembled WGS sequence"/>
</dbReference>
<reference evidence="3" key="1">
    <citation type="journal article" date="2019" name="Int. J. Syst. Evol. Microbiol.">
        <title>The Global Catalogue of Microorganisms (GCM) 10K type strain sequencing project: providing services to taxonomists for standard genome sequencing and annotation.</title>
        <authorList>
            <consortium name="The Broad Institute Genomics Platform"/>
            <consortium name="The Broad Institute Genome Sequencing Center for Infectious Disease"/>
            <person name="Wu L."/>
            <person name="Ma J."/>
        </authorList>
    </citation>
    <scope>NUCLEOTIDE SEQUENCE [LARGE SCALE GENOMIC DNA]</scope>
    <source>
        <strain evidence="3">JCM 16904</strain>
    </source>
</reference>
<accession>A0ABP7CI09</accession>
<dbReference type="InterPro" id="IPR009351">
    <property type="entry name" value="AlkZ-like"/>
</dbReference>
<organism evidence="2 3">
    <name type="scientific">Nonomuraea antimicrobica</name>
    <dbReference type="NCBI Taxonomy" id="561173"/>
    <lineage>
        <taxon>Bacteria</taxon>
        <taxon>Bacillati</taxon>
        <taxon>Actinomycetota</taxon>
        <taxon>Actinomycetes</taxon>
        <taxon>Streptosporangiales</taxon>
        <taxon>Streptosporangiaceae</taxon>
        <taxon>Nonomuraea</taxon>
    </lineage>
</organism>
<evidence type="ECO:0000256" key="1">
    <source>
        <dbReference type="SAM" id="MobiDB-lite"/>
    </source>
</evidence>
<keyword evidence="3" id="KW-1185">Reference proteome</keyword>
<dbReference type="Pfam" id="PF06224">
    <property type="entry name" value="AlkZ-like"/>
    <property type="match status" value="1"/>
</dbReference>
<dbReference type="RefSeq" id="WP_344886700.1">
    <property type="nucleotide sequence ID" value="NZ_BAAAZP010000120.1"/>
</dbReference>
<dbReference type="GO" id="GO:0003677">
    <property type="term" value="F:DNA binding"/>
    <property type="evidence" value="ECO:0007669"/>
    <property type="project" value="UniProtKB-KW"/>
</dbReference>
<gene>
    <name evidence="2" type="ORF">GCM10022224_065530</name>
</gene>
<keyword evidence="2" id="KW-0238">DNA-binding</keyword>
<evidence type="ECO:0000313" key="3">
    <source>
        <dbReference type="Proteomes" id="UP001500902"/>
    </source>
</evidence>
<proteinExistence type="predicted"/>